<dbReference type="PROSITE" id="PS50977">
    <property type="entry name" value="HTH_TETR_2"/>
    <property type="match status" value="1"/>
</dbReference>
<protein>
    <submittedName>
        <fullName evidence="5">TetR/AcrR family transcriptional regulator</fullName>
    </submittedName>
</protein>
<gene>
    <name evidence="5" type="ORF">ACFFVD_04315</name>
</gene>
<keyword evidence="1 2" id="KW-0238">DNA-binding</keyword>
<comment type="caution">
    <text evidence="5">The sequence shown here is derived from an EMBL/GenBank/DDBJ whole genome shotgun (WGS) entry which is preliminary data.</text>
</comment>
<dbReference type="Gene3D" id="1.10.357.10">
    <property type="entry name" value="Tetracycline Repressor, domain 2"/>
    <property type="match status" value="1"/>
</dbReference>
<accession>A0ABV5JMS7</accession>
<dbReference type="SUPFAM" id="SSF46689">
    <property type="entry name" value="Homeodomain-like"/>
    <property type="match status" value="1"/>
</dbReference>
<organism evidence="5 6">
    <name type="scientific">Dietzia aerolata</name>
    <dbReference type="NCBI Taxonomy" id="595984"/>
    <lineage>
        <taxon>Bacteria</taxon>
        <taxon>Bacillati</taxon>
        <taxon>Actinomycetota</taxon>
        <taxon>Actinomycetes</taxon>
        <taxon>Mycobacteriales</taxon>
        <taxon>Dietziaceae</taxon>
        <taxon>Dietzia</taxon>
    </lineage>
</organism>
<evidence type="ECO:0000256" key="1">
    <source>
        <dbReference type="ARBA" id="ARBA00023125"/>
    </source>
</evidence>
<evidence type="ECO:0000313" key="6">
    <source>
        <dbReference type="Proteomes" id="UP001589700"/>
    </source>
</evidence>
<dbReference type="InterPro" id="IPR009057">
    <property type="entry name" value="Homeodomain-like_sf"/>
</dbReference>
<proteinExistence type="predicted"/>
<dbReference type="EMBL" id="JBHMDY010000002">
    <property type="protein sequence ID" value="MFB9259018.1"/>
    <property type="molecule type" value="Genomic_DNA"/>
</dbReference>
<dbReference type="PANTHER" id="PTHR30055:SF153">
    <property type="entry name" value="HTH-TYPE TRANSCRIPTIONAL REPRESSOR RV3405C"/>
    <property type="match status" value="1"/>
</dbReference>
<dbReference type="Pfam" id="PF00440">
    <property type="entry name" value="TetR_N"/>
    <property type="match status" value="1"/>
</dbReference>
<dbReference type="InterPro" id="IPR001647">
    <property type="entry name" value="HTH_TetR"/>
</dbReference>
<feature type="compositionally biased region" description="Acidic residues" evidence="3">
    <location>
        <begin position="1"/>
        <end position="10"/>
    </location>
</feature>
<evidence type="ECO:0000256" key="3">
    <source>
        <dbReference type="SAM" id="MobiDB-lite"/>
    </source>
</evidence>
<dbReference type="RefSeq" id="WP_182631521.1">
    <property type="nucleotide sequence ID" value="NZ_JBHMDY010000002.1"/>
</dbReference>
<reference evidence="5 6" key="1">
    <citation type="submission" date="2024-09" db="EMBL/GenBank/DDBJ databases">
        <authorList>
            <person name="Sun Q."/>
            <person name="Mori K."/>
        </authorList>
    </citation>
    <scope>NUCLEOTIDE SEQUENCE [LARGE SCALE GENOMIC DNA]</scope>
    <source>
        <strain evidence="5 6">CCM 7659</strain>
    </source>
</reference>
<name>A0ABV5JMS7_9ACTN</name>
<keyword evidence="6" id="KW-1185">Reference proteome</keyword>
<dbReference type="InterPro" id="IPR036271">
    <property type="entry name" value="Tet_transcr_reg_TetR-rel_C_sf"/>
</dbReference>
<evidence type="ECO:0000256" key="2">
    <source>
        <dbReference type="PROSITE-ProRule" id="PRU00335"/>
    </source>
</evidence>
<dbReference type="PANTHER" id="PTHR30055">
    <property type="entry name" value="HTH-TYPE TRANSCRIPTIONAL REGULATOR RUTR"/>
    <property type="match status" value="1"/>
</dbReference>
<sequence>MVVELTVEDEAGPKGERMGAAAGEPVDETRERILDAAYDLFCTRGIRHSSMDEVARRAKSARITVYRKFETKDALVNEVMLREFQHYFERFSVEVRGCETVAERVEVAFASSLRAFAENPLLVNLLENERDSVVGSLIGRDGQMIATVRRFVAGRLAAEQRAGHLHAGHDVDLLAEMLVRVCASYLTIPTDLVDLTDIDALRGIARRFLVPMLEYRPD</sequence>
<feature type="region of interest" description="Disordered" evidence="3">
    <location>
        <begin position="1"/>
        <end position="25"/>
    </location>
</feature>
<dbReference type="Proteomes" id="UP001589700">
    <property type="component" value="Unassembled WGS sequence"/>
</dbReference>
<evidence type="ECO:0000313" key="5">
    <source>
        <dbReference type="EMBL" id="MFB9259018.1"/>
    </source>
</evidence>
<evidence type="ECO:0000259" key="4">
    <source>
        <dbReference type="PROSITE" id="PS50977"/>
    </source>
</evidence>
<dbReference type="SUPFAM" id="SSF48498">
    <property type="entry name" value="Tetracyclin repressor-like, C-terminal domain"/>
    <property type="match status" value="1"/>
</dbReference>
<dbReference type="PRINTS" id="PR00455">
    <property type="entry name" value="HTHTETR"/>
</dbReference>
<dbReference type="InterPro" id="IPR050109">
    <property type="entry name" value="HTH-type_TetR-like_transc_reg"/>
</dbReference>
<feature type="DNA-binding region" description="H-T-H motif" evidence="2">
    <location>
        <begin position="50"/>
        <end position="69"/>
    </location>
</feature>
<feature type="domain" description="HTH tetR-type" evidence="4">
    <location>
        <begin position="27"/>
        <end position="87"/>
    </location>
</feature>